<dbReference type="EMBL" id="JAERRH010000008">
    <property type="protein sequence ID" value="MBL1107269.1"/>
    <property type="molecule type" value="Genomic_DNA"/>
</dbReference>
<evidence type="ECO:0000313" key="1">
    <source>
        <dbReference type="EMBL" id="MBL1107269.1"/>
    </source>
</evidence>
<organism evidence="1 2">
    <name type="scientific">Streptomyces musisoli</name>
    <dbReference type="NCBI Taxonomy" id="2802280"/>
    <lineage>
        <taxon>Bacteria</taxon>
        <taxon>Bacillati</taxon>
        <taxon>Actinomycetota</taxon>
        <taxon>Actinomycetes</taxon>
        <taxon>Kitasatosporales</taxon>
        <taxon>Streptomycetaceae</taxon>
        <taxon>Streptomyces</taxon>
    </lineage>
</organism>
<dbReference type="RefSeq" id="WP_201821000.1">
    <property type="nucleotide sequence ID" value="NZ_JAERRH010000008.1"/>
</dbReference>
<keyword evidence="2" id="KW-1185">Reference proteome</keyword>
<dbReference type="Proteomes" id="UP000621386">
    <property type="component" value="Unassembled WGS sequence"/>
</dbReference>
<proteinExistence type="predicted"/>
<evidence type="ECO:0000313" key="2">
    <source>
        <dbReference type="Proteomes" id="UP000621386"/>
    </source>
</evidence>
<gene>
    <name evidence="1" type="ORF">JK361_22130</name>
</gene>
<accession>A0ABS1P4H2</accession>
<reference evidence="1 2" key="1">
    <citation type="submission" date="2021-01" db="EMBL/GenBank/DDBJ databases">
        <title>WGS of actinomycetes isolated from Thailand.</title>
        <authorList>
            <person name="Thawai C."/>
        </authorList>
    </citation>
    <scope>NUCLEOTIDE SEQUENCE [LARGE SCALE GENOMIC DNA]</scope>
    <source>
        <strain evidence="1 2">CH5-8</strain>
    </source>
</reference>
<protein>
    <submittedName>
        <fullName evidence="1">Uncharacterized protein</fullName>
    </submittedName>
</protein>
<name>A0ABS1P4H2_9ACTN</name>
<sequence length="53" mass="5985">MYGLADKGDPRCVEASRRIRAGTQRRGDDWMLDAADRHEERRARAEEASSGAH</sequence>
<comment type="caution">
    <text evidence="1">The sequence shown here is derived from an EMBL/GenBank/DDBJ whole genome shotgun (WGS) entry which is preliminary data.</text>
</comment>